<sequence length="208" mass="21183">MLGRLAILGASGHGKVVADAAEAAGWQDVVFFDDAWPTVLDNGPWTVIGTTSDLLRSLSDFEGVLVGIGNNTIRWEKLDLLIEKGGRVVSVVHPNATVSIRASIEQGTVVFAGVVVNAGANVGAGVILNTNAVVEHDCILGCACHISPGAILAGGVRLGNSVWVGANASLRQLVCVGDNSIIGMGAVVLQDIAAGSTMIGNPAHSLSI</sequence>
<gene>
    <name evidence="3" type="ORF">LCGC14_0461260</name>
</gene>
<dbReference type="Pfam" id="PF17836">
    <property type="entry name" value="PglD_N"/>
    <property type="match status" value="1"/>
</dbReference>
<dbReference type="GO" id="GO:0016740">
    <property type="term" value="F:transferase activity"/>
    <property type="evidence" value="ECO:0007669"/>
    <property type="project" value="UniProtKB-KW"/>
</dbReference>
<proteinExistence type="predicted"/>
<dbReference type="InterPro" id="IPR050179">
    <property type="entry name" value="Trans_hexapeptide_repeat"/>
</dbReference>
<dbReference type="InterPro" id="IPR041561">
    <property type="entry name" value="PglD_N"/>
</dbReference>
<dbReference type="EMBL" id="LAZR01000474">
    <property type="protein sequence ID" value="KKN67453.1"/>
    <property type="molecule type" value="Genomic_DNA"/>
</dbReference>
<dbReference type="NCBIfam" id="TIGR03570">
    <property type="entry name" value="NeuD_NnaD"/>
    <property type="match status" value="1"/>
</dbReference>
<dbReference type="InterPro" id="IPR018357">
    <property type="entry name" value="Hexapep_transf_CS"/>
</dbReference>
<organism evidence="3">
    <name type="scientific">marine sediment metagenome</name>
    <dbReference type="NCBI Taxonomy" id="412755"/>
    <lineage>
        <taxon>unclassified sequences</taxon>
        <taxon>metagenomes</taxon>
        <taxon>ecological metagenomes</taxon>
    </lineage>
</organism>
<name>A0A0F9VNU3_9ZZZZ</name>
<comment type="caution">
    <text evidence="3">The sequence shown here is derived from an EMBL/GenBank/DDBJ whole genome shotgun (WGS) entry which is preliminary data.</text>
</comment>
<dbReference type="PANTHER" id="PTHR43300">
    <property type="entry name" value="ACETYLTRANSFERASE"/>
    <property type="match status" value="1"/>
</dbReference>
<dbReference type="InterPro" id="IPR020019">
    <property type="entry name" value="AcTrfase_PglD-like"/>
</dbReference>
<dbReference type="SUPFAM" id="SSF51161">
    <property type="entry name" value="Trimeric LpxA-like enzymes"/>
    <property type="match status" value="1"/>
</dbReference>
<reference evidence="3" key="1">
    <citation type="journal article" date="2015" name="Nature">
        <title>Complex archaea that bridge the gap between prokaryotes and eukaryotes.</title>
        <authorList>
            <person name="Spang A."/>
            <person name="Saw J.H."/>
            <person name="Jorgensen S.L."/>
            <person name="Zaremba-Niedzwiedzka K."/>
            <person name="Martijn J."/>
            <person name="Lind A.E."/>
            <person name="van Eijk R."/>
            <person name="Schleper C."/>
            <person name="Guy L."/>
            <person name="Ettema T.J."/>
        </authorList>
    </citation>
    <scope>NUCLEOTIDE SEQUENCE</scope>
</reference>
<evidence type="ECO:0000313" key="3">
    <source>
        <dbReference type="EMBL" id="KKN67453.1"/>
    </source>
</evidence>
<dbReference type="PANTHER" id="PTHR43300:SF7">
    <property type="entry name" value="UDP-N-ACETYLBACILLOSAMINE N-ACETYLTRANSFERASE"/>
    <property type="match status" value="1"/>
</dbReference>
<dbReference type="InterPro" id="IPR011004">
    <property type="entry name" value="Trimer_LpxA-like_sf"/>
</dbReference>
<keyword evidence="1" id="KW-0808">Transferase</keyword>
<protein>
    <recommendedName>
        <fullName evidence="2">PglD N-terminal domain-containing protein</fullName>
    </recommendedName>
</protein>
<dbReference type="Gene3D" id="3.40.50.20">
    <property type="match status" value="1"/>
</dbReference>
<dbReference type="CDD" id="cd03360">
    <property type="entry name" value="LbH_AT_putative"/>
    <property type="match status" value="1"/>
</dbReference>
<dbReference type="PROSITE" id="PS00101">
    <property type="entry name" value="HEXAPEP_TRANSFERASES"/>
    <property type="match status" value="1"/>
</dbReference>
<feature type="domain" description="PglD N-terminal" evidence="2">
    <location>
        <begin position="4"/>
        <end position="77"/>
    </location>
</feature>
<evidence type="ECO:0000256" key="1">
    <source>
        <dbReference type="ARBA" id="ARBA00022679"/>
    </source>
</evidence>
<accession>A0A0F9VNU3</accession>
<dbReference type="AlphaFoldDB" id="A0A0F9VNU3"/>
<dbReference type="Gene3D" id="2.160.10.10">
    <property type="entry name" value="Hexapeptide repeat proteins"/>
    <property type="match status" value="1"/>
</dbReference>
<evidence type="ECO:0000259" key="2">
    <source>
        <dbReference type="Pfam" id="PF17836"/>
    </source>
</evidence>